<comment type="caution">
    <text evidence="1">Lacks conserved residue(s) required for the propagation of feature annotation.</text>
</comment>
<keyword evidence="1" id="KW-1015">Disulfide bond</keyword>
<dbReference type="InterPro" id="IPR000742">
    <property type="entry name" value="EGF"/>
</dbReference>
<evidence type="ECO:0000313" key="3">
    <source>
        <dbReference type="EMBL" id="CAF1064440.1"/>
    </source>
</evidence>
<keyword evidence="4" id="KW-1185">Reference proteome</keyword>
<proteinExistence type="predicted"/>
<dbReference type="AlphaFoldDB" id="A0A814LGK5"/>
<name>A0A814LGK5_9BILA</name>
<protein>
    <recommendedName>
        <fullName evidence="2">EGF-like domain-containing protein</fullName>
    </recommendedName>
</protein>
<feature type="domain" description="EGF-like" evidence="2">
    <location>
        <begin position="115"/>
        <end position="149"/>
    </location>
</feature>
<dbReference type="EMBL" id="CAJNOC010005876">
    <property type="protein sequence ID" value="CAF1064440.1"/>
    <property type="molecule type" value="Genomic_DNA"/>
</dbReference>
<dbReference type="PROSITE" id="PS50026">
    <property type="entry name" value="EGF_3"/>
    <property type="match status" value="1"/>
</dbReference>
<dbReference type="PROSITE" id="PS00022">
    <property type="entry name" value="EGF_1"/>
    <property type="match status" value="2"/>
</dbReference>
<dbReference type="OrthoDB" id="6130531at2759"/>
<dbReference type="Gene3D" id="2.10.25.10">
    <property type="entry name" value="Laminin"/>
    <property type="match status" value="1"/>
</dbReference>
<reference evidence="3" key="1">
    <citation type="submission" date="2021-02" db="EMBL/GenBank/DDBJ databases">
        <authorList>
            <person name="Nowell W R."/>
        </authorList>
    </citation>
    <scope>NUCLEOTIDE SEQUENCE</scope>
    <source>
        <strain evidence="3">Ploen Becks lab</strain>
    </source>
</reference>
<gene>
    <name evidence="3" type="ORF">OXX778_LOCUS19432</name>
</gene>
<comment type="caution">
    <text evidence="3">The sequence shown here is derived from an EMBL/GenBank/DDBJ whole genome shotgun (WGS) entry which is preliminary data.</text>
</comment>
<organism evidence="3 4">
    <name type="scientific">Brachionus calyciflorus</name>
    <dbReference type="NCBI Taxonomy" id="104777"/>
    <lineage>
        <taxon>Eukaryota</taxon>
        <taxon>Metazoa</taxon>
        <taxon>Spiralia</taxon>
        <taxon>Gnathifera</taxon>
        <taxon>Rotifera</taxon>
        <taxon>Eurotatoria</taxon>
        <taxon>Monogononta</taxon>
        <taxon>Pseudotrocha</taxon>
        <taxon>Ploima</taxon>
        <taxon>Brachionidae</taxon>
        <taxon>Brachionus</taxon>
    </lineage>
</organism>
<feature type="disulfide bond" evidence="1">
    <location>
        <begin position="139"/>
        <end position="148"/>
    </location>
</feature>
<evidence type="ECO:0000259" key="2">
    <source>
        <dbReference type="PROSITE" id="PS50026"/>
    </source>
</evidence>
<sequence>MVRHSIEYSCPFLCNTCQSTSSSSTDKTNLIETTITFKTCAYISCLNGGYLDPLSCKCVCLPGFTGQECSTLVCSSISDDPDECRDLGDICDDPDLKLFCLKKCSCSNSISPSVPFKTCAPLSCQNGGNLDLNSCKCVCLPGFSGENCESINCSQNLEDPTECSDLKPFCNDDADIKNYCFRTCNC</sequence>
<dbReference type="Proteomes" id="UP000663879">
    <property type="component" value="Unassembled WGS sequence"/>
</dbReference>
<dbReference type="SMART" id="SM00181">
    <property type="entry name" value="EGF"/>
    <property type="match status" value="2"/>
</dbReference>
<accession>A0A814LGK5</accession>
<evidence type="ECO:0000313" key="4">
    <source>
        <dbReference type="Proteomes" id="UP000663879"/>
    </source>
</evidence>
<dbReference type="PROSITE" id="PS01186">
    <property type="entry name" value="EGF_2"/>
    <property type="match status" value="2"/>
</dbReference>
<evidence type="ECO:0000256" key="1">
    <source>
        <dbReference type="PROSITE-ProRule" id="PRU00076"/>
    </source>
</evidence>
<keyword evidence="1" id="KW-0245">EGF-like domain</keyword>